<dbReference type="PANTHER" id="PTHR40101">
    <property type="entry name" value="CONSERVED PROTEIN"/>
    <property type="match status" value="1"/>
</dbReference>
<proteinExistence type="predicted"/>
<evidence type="ECO:0000313" key="2">
    <source>
        <dbReference type="EMBL" id="XCC61276.1"/>
    </source>
</evidence>
<accession>A0AAU8A618</accession>
<protein>
    <submittedName>
        <fullName evidence="2">DUF2148 domain-containing protein</fullName>
    </submittedName>
</protein>
<sequence>MMKIESESLEQQAVMAAAASVCAAARTAPKTKGVDFIHTCVLTGGEKDALADEMERLAPVLGYPFFIRDAGNVRSSHAVVLIGTTYQQRGLNEGCGYCNRKNCTECAQDGSVCAYDNIDLGIAVGSAVSAAADARIDSRVMFSAGRAALSLGIMGGDVRVILAIPLSAKGKSPYFDRK</sequence>
<name>A0AAU8A618_9FIRM</name>
<feature type="domain" description="DUF2148" evidence="1">
    <location>
        <begin position="110"/>
        <end position="177"/>
    </location>
</feature>
<gene>
    <name evidence="2" type="ORF">PUP29_06965</name>
</gene>
<dbReference type="PANTHER" id="PTHR40101:SF1">
    <property type="entry name" value="4FE-4S DOMAIN-CONTAINING PROTEIN"/>
    <property type="match status" value="1"/>
</dbReference>
<dbReference type="InterPro" id="IPR019224">
    <property type="entry name" value="DUF2148"/>
</dbReference>
<dbReference type="AlphaFoldDB" id="A0AAU8A618"/>
<dbReference type="RefSeq" id="WP_353422819.1">
    <property type="nucleotide sequence ID" value="NZ_CP117826.1"/>
</dbReference>
<dbReference type="EMBL" id="CP117826">
    <property type="protein sequence ID" value="XCC61276.1"/>
    <property type="molecule type" value="Genomic_DNA"/>
</dbReference>
<evidence type="ECO:0000259" key="1">
    <source>
        <dbReference type="Pfam" id="PF09918"/>
    </source>
</evidence>
<dbReference type="Pfam" id="PF09918">
    <property type="entry name" value="DUF2148"/>
    <property type="match status" value="1"/>
</dbReference>
<organism evidence="2">
    <name type="scientific">Christensenella massiliensis</name>
    <dbReference type="NCBI Taxonomy" id="1805714"/>
    <lineage>
        <taxon>Bacteria</taxon>
        <taxon>Bacillati</taxon>
        <taxon>Bacillota</taxon>
        <taxon>Clostridia</taxon>
        <taxon>Christensenellales</taxon>
        <taxon>Christensenellaceae</taxon>
        <taxon>Christensenella</taxon>
    </lineage>
</organism>
<reference evidence="2" key="1">
    <citation type="submission" date="2023-02" db="EMBL/GenBank/DDBJ databases">
        <title>Gut commensal Christensenella minuta modulates host metabolism via a new class of secondary bile acids.</title>
        <authorList>
            <person name="Liu C."/>
        </authorList>
    </citation>
    <scope>NUCLEOTIDE SEQUENCE</scope>
    <source>
        <strain evidence="2">CA70</strain>
    </source>
</reference>